<proteinExistence type="predicted"/>
<dbReference type="Proteomes" id="UP000887159">
    <property type="component" value="Unassembled WGS sequence"/>
</dbReference>
<dbReference type="AlphaFoldDB" id="A0A8X6RZ89"/>
<comment type="caution">
    <text evidence="1">The sequence shown here is derived from an EMBL/GenBank/DDBJ whole genome shotgun (WGS) entry which is preliminary data.</text>
</comment>
<reference evidence="1" key="1">
    <citation type="submission" date="2020-08" db="EMBL/GenBank/DDBJ databases">
        <title>Multicomponent nature underlies the extraordinary mechanical properties of spider dragline silk.</title>
        <authorList>
            <person name="Kono N."/>
            <person name="Nakamura H."/>
            <person name="Mori M."/>
            <person name="Yoshida Y."/>
            <person name="Ohtoshi R."/>
            <person name="Malay A.D."/>
            <person name="Moran D.A.P."/>
            <person name="Tomita M."/>
            <person name="Numata K."/>
            <person name="Arakawa K."/>
        </authorList>
    </citation>
    <scope>NUCLEOTIDE SEQUENCE</scope>
</reference>
<name>A0A8X6RZ89_TRICX</name>
<accession>A0A8X6RZ89</accession>
<sequence>MHPLDTLLDIEEISERKEHFNSIVEGITDAIQEYFLASTRSRTLAMNDAQQVQKTYRCNLRKCSTATSGELSIPEAPQRPPIVETFTTQLVAPCLRTADNTLGPDLISYQDWREIDPNCTILTMIINVCLKLSDIPHAWKASNTILIHKGDSTDEISNWRPISLSGTVSLRGGAVGYIQSLWLSPTPGHP</sequence>
<dbReference type="EMBL" id="BMAU01021238">
    <property type="protein sequence ID" value="GFY03461.1"/>
    <property type="molecule type" value="Genomic_DNA"/>
</dbReference>
<organism evidence="1 2">
    <name type="scientific">Trichonephila clavipes</name>
    <name type="common">Golden silk orbweaver</name>
    <name type="synonym">Nephila clavipes</name>
    <dbReference type="NCBI Taxonomy" id="2585209"/>
    <lineage>
        <taxon>Eukaryota</taxon>
        <taxon>Metazoa</taxon>
        <taxon>Ecdysozoa</taxon>
        <taxon>Arthropoda</taxon>
        <taxon>Chelicerata</taxon>
        <taxon>Arachnida</taxon>
        <taxon>Araneae</taxon>
        <taxon>Araneomorphae</taxon>
        <taxon>Entelegynae</taxon>
        <taxon>Araneoidea</taxon>
        <taxon>Nephilidae</taxon>
        <taxon>Trichonephila</taxon>
    </lineage>
</organism>
<gene>
    <name evidence="1" type="ORF">TNCV_3210991</name>
</gene>
<evidence type="ECO:0000313" key="1">
    <source>
        <dbReference type="EMBL" id="GFY03461.1"/>
    </source>
</evidence>
<evidence type="ECO:0000313" key="2">
    <source>
        <dbReference type="Proteomes" id="UP000887159"/>
    </source>
</evidence>
<protein>
    <submittedName>
        <fullName evidence="1">Uncharacterized protein</fullName>
    </submittedName>
</protein>
<keyword evidence="2" id="KW-1185">Reference proteome</keyword>